<reference evidence="3 4" key="1">
    <citation type="submission" date="2018-06" db="EMBL/GenBank/DDBJ databases">
        <title>Three novel Pseudomonas species isolated from symptomatic oak.</title>
        <authorList>
            <person name="Bueno-Gonzalez V."/>
            <person name="Brady C."/>
        </authorList>
    </citation>
    <scope>NUCLEOTIDE SEQUENCE [LARGE SCALE GENOMIC DNA]</scope>
    <source>
        <strain evidence="3 4">P6B</strain>
    </source>
</reference>
<proteinExistence type="predicted"/>
<accession>A0A4Q9QZB0</accession>
<keyword evidence="2" id="KW-0732">Signal</keyword>
<dbReference type="InterPro" id="IPR029058">
    <property type="entry name" value="AB_hydrolase_fold"/>
</dbReference>
<dbReference type="Proteomes" id="UP000293172">
    <property type="component" value="Unassembled WGS sequence"/>
</dbReference>
<feature type="compositionally biased region" description="Basic and acidic residues" evidence="1">
    <location>
        <begin position="280"/>
        <end position="289"/>
    </location>
</feature>
<sequence>MILRPLPWLAAALLLSACAQHPEAPASPDSRIDRFMAGAYQPLRVPVQGWHAEWTLDGEVLEVDWLAPQTGSALPVILYLPGLGEGSGAAEPWRRAWAEAGYAVLAVQPQRHGRGIYASQEAQAGVFHAIAQRAYADEALQRRLRQLGQVLQEARQRAEAGDGDFARIDWTRQAVAGFDLGTQTATALLDGQHGWTPRAAILLSPYAPAPEVAQRISIPLLSATGQADEDPFNWVTPAQRHQLFWQHLEAAGSYQLLLDRMSHAQLGGAFAAGPGGGGRAEGDKPRGRPEGGGAPGGSAGSGMGGGQAGPGGPGGPDGRRGDAGGGRAGYGRGGEAAVDPRQAAALRAVSVAFLDTHVQASGEARTWLEWDANRWLAPSARLEAKNHTLEKKP</sequence>
<dbReference type="RefSeq" id="WP_131198332.1">
    <property type="nucleotide sequence ID" value="NZ_QJUL01000019.1"/>
</dbReference>
<feature type="compositionally biased region" description="Gly residues" evidence="1">
    <location>
        <begin position="290"/>
        <end position="316"/>
    </location>
</feature>
<gene>
    <name evidence="3" type="ORF">DNK44_14520</name>
</gene>
<dbReference type="GO" id="GO:0016787">
    <property type="term" value="F:hydrolase activity"/>
    <property type="evidence" value="ECO:0007669"/>
    <property type="project" value="UniProtKB-KW"/>
</dbReference>
<dbReference type="EMBL" id="QJUL01000019">
    <property type="protein sequence ID" value="TBU91259.1"/>
    <property type="molecule type" value="Genomic_DNA"/>
</dbReference>
<dbReference type="OrthoDB" id="5562201at2"/>
<evidence type="ECO:0000256" key="1">
    <source>
        <dbReference type="SAM" id="MobiDB-lite"/>
    </source>
</evidence>
<name>A0A4Q9QZB0_9GAMM</name>
<comment type="caution">
    <text evidence="3">The sequence shown here is derived from an EMBL/GenBank/DDBJ whole genome shotgun (WGS) entry which is preliminary data.</text>
</comment>
<organism evidence="3 4">
    <name type="scientific">Phytopseudomonas dryadis</name>
    <dbReference type="NCBI Taxonomy" id="2487520"/>
    <lineage>
        <taxon>Bacteria</taxon>
        <taxon>Pseudomonadati</taxon>
        <taxon>Pseudomonadota</taxon>
        <taxon>Gammaproteobacteria</taxon>
        <taxon>Pseudomonadales</taxon>
        <taxon>Pseudomonadaceae</taxon>
        <taxon>Phytopseudomonas</taxon>
    </lineage>
</organism>
<dbReference type="AlphaFoldDB" id="A0A4Q9QZB0"/>
<feature type="signal peptide" evidence="2">
    <location>
        <begin position="1"/>
        <end position="19"/>
    </location>
</feature>
<feature type="compositionally biased region" description="Gly residues" evidence="1">
    <location>
        <begin position="323"/>
        <end position="334"/>
    </location>
</feature>
<dbReference type="Gene3D" id="3.40.50.1820">
    <property type="entry name" value="alpha/beta hydrolase"/>
    <property type="match status" value="1"/>
</dbReference>
<evidence type="ECO:0000313" key="3">
    <source>
        <dbReference type="EMBL" id="TBU91259.1"/>
    </source>
</evidence>
<dbReference type="SUPFAM" id="SSF53474">
    <property type="entry name" value="alpha/beta-Hydrolases"/>
    <property type="match status" value="1"/>
</dbReference>
<feature type="region of interest" description="Disordered" evidence="1">
    <location>
        <begin position="269"/>
        <end position="336"/>
    </location>
</feature>
<dbReference type="PROSITE" id="PS51257">
    <property type="entry name" value="PROKAR_LIPOPROTEIN"/>
    <property type="match status" value="1"/>
</dbReference>
<feature type="chain" id="PRO_5020271590" evidence="2">
    <location>
        <begin position="20"/>
        <end position="393"/>
    </location>
</feature>
<keyword evidence="3" id="KW-0378">Hydrolase</keyword>
<evidence type="ECO:0000256" key="2">
    <source>
        <dbReference type="SAM" id="SignalP"/>
    </source>
</evidence>
<protein>
    <submittedName>
        <fullName evidence="3">Alpha/beta hydrolase</fullName>
    </submittedName>
</protein>
<evidence type="ECO:0000313" key="4">
    <source>
        <dbReference type="Proteomes" id="UP000293172"/>
    </source>
</evidence>